<evidence type="ECO:0000256" key="6">
    <source>
        <dbReference type="ARBA" id="ARBA00022679"/>
    </source>
</evidence>
<feature type="repeat" description="ANK" evidence="15">
    <location>
        <begin position="490"/>
        <end position="522"/>
    </location>
</feature>
<keyword evidence="14" id="KW-0175">Coiled coil</keyword>
<dbReference type="Gene3D" id="3.30.60.90">
    <property type="match status" value="1"/>
</dbReference>
<dbReference type="Pfam" id="PF00569">
    <property type="entry name" value="ZZ"/>
    <property type="match status" value="1"/>
</dbReference>
<dbReference type="GO" id="GO:0016567">
    <property type="term" value="P:protein ubiquitination"/>
    <property type="evidence" value="ECO:0007669"/>
    <property type="project" value="UniProtKB-UniPathway"/>
</dbReference>
<feature type="repeat" description="ANK" evidence="15">
    <location>
        <begin position="658"/>
        <end position="682"/>
    </location>
</feature>
<keyword evidence="6" id="KW-0808">Transferase</keyword>
<dbReference type="PANTHER" id="PTHR24202">
    <property type="entry name" value="E3 UBIQUITIN-PROTEIN LIGASE MIB2"/>
    <property type="match status" value="1"/>
</dbReference>
<dbReference type="FunFam" id="3.30.40.10:FF:000083">
    <property type="entry name" value="E3 ubiquitin-protein ligase MIB1 isoform X1"/>
    <property type="match status" value="1"/>
</dbReference>
<dbReference type="Gene3D" id="1.25.40.20">
    <property type="entry name" value="Ankyrin repeat-containing domain"/>
    <property type="match status" value="3"/>
</dbReference>
<dbReference type="PROSITE" id="PS01357">
    <property type="entry name" value="ZF_ZZ_1"/>
    <property type="match status" value="1"/>
</dbReference>
<evidence type="ECO:0000256" key="17">
    <source>
        <dbReference type="SAM" id="MobiDB-lite"/>
    </source>
</evidence>
<dbReference type="PROSITE" id="PS50135">
    <property type="entry name" value="ZF_ZZ_2"/>
    <property type="match status" value="1"/>
</dbReference>
<dbReference type="CDD" id="cd16724">
    <property type="entry name" value="RING-HC_MIB1_rpt1"/>
    <property type="match status" value="1"/>
</dbReference>
<feature type="region of interest" description="Disordered" evidence="17">
    <location>
        <begin position="1"/>
        <end position="27"/>
    </location>
</feature>
<dbReference type="SUPFAM" id="SSF48403">
    <property type="entry name" value="Ankyrin repeat"/>
    <property type="match status" value="1"/>
</dbReference>
<evidence type="ECO:0000256" key="7">
    <source>
        <dbReference type="ARBA" id="ARBA00022723"/>
    </source>
</evidence>
<dbReference type="GO" id="GO:0008270">
    <property type="term" value="F:zinc ion binding"/>
    <property type="evidence" value="ECO:0007669"/>
    <property type="project" value="UniProtKB-KW"/>
</dbReference>
<keyword evidence="9 16" id="KW-0863">Zinc-finger</keyword>
<evidence type="ECO:0000259" key="18">
    <source>
        <dbReference type="PROSITE" id="PS50089"/>
    </source>
</evidence>
<feature type="domain" description="MIB/HERC2" evidence="20">
    <location>
        <begin position="24"/>
        <end position="92"/>
    </location>
</feature>
<dbReference type="SMART" id="SM00248">
    <property type="entry name" value="ANK"/>
    <property type="match status" value="8"/>
</dbReference>
<dbReference type="SMART" id="SM00184">
    <property type="entry name" value="RING"/>
    <property type="match status" value="3"/>
</dbReference>
<dbReference type="Gene3D" id="3.30.40.10">
    <property type="entry name" value="Zinc/RING finger domain, C3HC4 (zinc finger)"/>
    <property type="match status" value="3"/>
</dbReference>
<proteinExistence type="predicted"/>
<dbReference type="InterPro" id="IPR013083">
    <property type="entry name" value="Znf_RING/FYVE/PHD"/>
</dbReference>
<dbReference type="VEuPathDB" id="VectorBase:LLONM1_008204"/>
<dbReference type="FunFam" id="1.25.40.20:FF:000247">
    <property type="entry name" value="E3 ubiquitin-protein ligase mind-bomb"/>
    <property type="match status" value="1"/>
</dbReference>
<comment type="catalytic activity">
    <reaction evidence="1">
        <text>S-ubiquitinyl-[E2 ubiquitin-conjugating enzyme]-L-cysteine + [acceptor protein]-L-lysine = [E2 ubiquitin-conjugating enzyme]-L-cysteine + N(6)-ubiquitinyl-[acceptor protein]-L-lysine.</text>
        <dbReference type="EC" id="2.3.2.27"/>
    </reaction>
</comment>
<dbReference type="Pfam" id="PF00023">
    <property type="entry name" value="Ank"/>
    <property type="match status" value="1"/>
</dbReference>
<dbReference type="CDD" id="cd02339">
    <property type="entry name" value="ZZ_Mind_bomb"/>
    <property type="match status" value="1"/>
</dbReference>
<dbReference type="CDD" id="cd16725">
    <property type="entry name" value="RING-HC_MIB1_rpt2"/>
    <property type="match status" value="1"/>
</dbReference>
<dbReference type="FunFam" id="1.25.40.20:FF:000259">
    <property type="entry name" value="E3 ubiquitin-protein ligase mind-bomb"/>
    <property type="match status" value="1"/>
</dbReference>
<reference evidence="21" key="1">
    <citation type="journal article" date="2020" name="BMC">
        <title>Leishmania infection induces a limited differential gene expression in the sand fly midgut.</title>
        <authorList>
            <person name="Coutinho-Abreu I.V."/>
            <person name="Serafim T.D."/>
            <person name="Meneses C."/>
            <person name="Kamhawi S."/>
            <person name="Oliveira F."/>
            <person name="Valenzuela J.G."/>
        </authorList>
    </citation>
    <scope>NUCLEOTIDE SEQUENCE</scope>
    <source>
        <strain evidence="21">Jacobina</strain>
        <tissue evidence="21">Midgut</tissue>
    </source>
</reference>
<feature type="region of interest" description="Disordered" evidence="17">
    <location>
        <begin position="819"/>
        <end position="853"/>
    </location>
</feature>
<sequence>MACTSSGGATGETKPPSGGVPPRTGNVRLEGIGSRVIRGPDWKWAKQDGGEGHCGTVRNFESSEEVVVVWDNGTAANYRCAGAYDLRVLDSAPTGIKHEGTMCDTCRQQPIFGIRWKCAECANYDLCSICYHGDKHHLRHRFYRISTPGGDRTLLEPRRKSKKIAVRGIFPGARVVRGVDWQWEDQDGGNGRRGKVNEIQDWSAASPRSAAYVVWDNGAKNLYRVGFEGMADLKVVNDAKGTTVYRDHLPLLGENGPGKGPNGFHIGDQVSVDLELEIVQSLQHGHGGWTDGMFECLNNPGTVVGIDEDHDIVVAYPSANRWTFNPAVLTKVASPASSSGEGSAQQFAVGDFVKICNDLERIKSLQRGHGEWADAMIPTLGKVGRVQQVYHDNDLKVEVGRTSWTYNPLALTKVASASDGTVPVTSSGERLSAILKKLFEPHVSGDATEELVKAAANGDHVKCEEFLTGCPQDGAGASNTSTANVNGVFAGHTALQAASQNGHLEVIQVLLQHSADVEIEDKDGDRAVHHAAFGDEPGVVELLAKAGADLNARNKRRQTALHIAINKGHLNVVKTLLELNCHTSLQDSEGDTPLHDAISKEQDEMLSLLLDFGADITLTNNNGFNALHHAALKGNPSAMKILLSKTNRPWIVEEKKDDGYTALHLAALNNHGEIADLLVHMGKANMDKQNVNLQTALHLAVERQHVQIVKLLVREGANLNIPDKDGDTPLHEALRHHTLSQLRQLQDVEGFGKLLMGLRNHTDKKASASIACFLAANGADLTIKNRKLQTPLDLCPDPNLCKTLVKCYNERKTDDMDLPGNMAGNNLPPSIAPTSSGQGGGGGGGSGTEAPPSRGPLDECVVCSEQKRDTVFKPCGHVCCCDNCSMRVKKCLICRETVSSREKIDECLVCSDRRASIFFKPCGHMVACENCGPIMKKCVQCRTQIEQMIPLVVCCGGQGTISKVSVVQDDAKATAAAAAPQGVNKAGQGVSMNNAAGASVANVTAQMANTNINNIQLDDVQKLQQQLQDIKEQTMCPVCFDRIKNMVFLCGHGTCQMCGDQIEGCPICRKTVEKRILLF</sequence>
<evidence type="ECO:0000256" key="3">
    <source>
        <dbReference type="ARBA" id="ARBA00004906"/>
    </source>
</evidence>
<keyword evidence="13 15" id="KW-0040">ANK repeat</keyword>
<feature type="domain" description="RING-type" evidence="18">
    <location>
        <begin position="1036"/>
        <end position="1069"/>
    </location>
</feature>
<keyword evidence="8" id="KW-0677">Repeat</keyword>
<evidence type="ECO:0000313" key="21">
    <source>
        <dbReference type="EMBL" id="MBC1171373.1"/>
    </source>
</evidence>
<evidence type="ECO:0000256" key="13">
    <source>
        <dbReference type="ARBA" id="ARBA00023043"/>
    </source>
</evidence>
<feature type="repeat" description="ANK" evidence="15">
    <location>
        <begin position="523"/>
        <end position="555"/>
    </location>
</feature>
<dbReference type="Pfam" id="PF12796">
    <property type="entry name" value="Ank_2"/>
    <property type="match status" value="2"/>
</dbReference>
<evidence type="ECO:0000256" key="16">
    <source>
        <dbReference type="PROSITE-ProRule" id="PRU00228"/>
    </source>
</evidence>
<dbReference type="Gene3D" id="2.30.30.40">
    <property type="entry name" value="SH3 Domains"/>
    <property type="match status" value="2"/>
</dbReference>
<feature type="domain" description="RING-type" evidence="18">
    <location>
        <begin position="860"/>
        <end position="895"/>
    </location>
</feature>
<evidence type="ECO:0000259" key="20">
    <source>
        <dbReference type="PROSITE" id="PS51416"/>
    </source>
</evidence>
<keyword evidence="7" id="KW-0479">Metal-binding</keyword>
<protein>
    <recommendedName>
        <fullName evidence="4">RING-type E3 ubiquitin transferase</fullName>
        <ecNumber evidence="4">2.3.2.27</ecNumber>
    </recommendedName>
</protein>
<dbReference type="PROSITE" id="PS50089">
    <property type="entry name" value="ZF_RING_2"/>
    <property type="match status" value="2"/>
</dbReference>
<dbReference type="GO" id="GO:0007219">
    <property type="term" value="P:Notch signaling pathway"/>
    <property type="evidence" value="ECO:0007669"/>
    <property type="project" value="UniProtKB-KW"/>
</dbReference>
<dbReference type="PRINTS" id="PR01415">
    <property type="entry name" value="ANKYRIN"/>
</dbReference>
<dbReference type="SUPFAM" id="SSF57850">
    <property type="entry name" value="RING/U-box"/>
    <property type="match status" value="2"/>
</dbReference>
<keyword evidence="11" id="KW-0862">Zinc</keyword>
<comment type="subcellular location">
    <subcellularLocation>
        <location evidence="2">Cytoplasm</location>
    </subcellularLocation>
</comment>
<evidence type="ECO:0000256" key="14">
    <source>
        <dbReference type="ARBA" id="ARBA00023054"/>
    </source>
</evidence>
<dbReference type="EC" id="2.3.2.27" evidence="4"/>
<feature type="repeat" description="ANK" evidence="15">
    <location>
        <begin position="589"/>
        <end position="621"/>
    </location>
</feature>
<feature type="compositionally biased region" description="Gly residues" evidence="17">
    <location>
        <begin position="837"/>
        <end position="847"/>
    </location>
</feature>
<evidence type="ECO:0000256" key="2">
    <source>
        <dbReference type="ARBA" id="ARBA00004496"/>
    </source>
</evidence>
<evidence type="ECO:0000259" key="19">
    <source>
        <dbReference type="PROSITE" id="PS50135"/>
    </source>
</evidence>
<dbReference type="InterPro" id="IPR040847">
    <property type="entry name" value="SH3_15"/>
</dbReference>
<dbReference type="InterPro" id="IPR037252">
    <property type="entry name" value="Mib_Herc2_sf"/>
</dbReference>
<dbReference type="UniPathway" id="UPA00143"/>
<comment type="pathway">
    <text evidence="3">Protein modification; protein ubiquitination.</text>
</comment>
<dbReference type="GO" id="GO:0005737">
    <property type="term" value="C:cytoplasm"/>
    <property type="evidence" value="ECO:0007669"/>
    <property type="project" value="UniProtKB-SubCell"/>
</dbReference>
<dbReference type="FunFam" id="2.30.30.40:FF:000054">
    <property type="entry name" value="Putative e3 ubiquitin-protein ligase mind-bomb"/>
    <property type="match status" value="1"/>
</dbReference>
<dbReference type="CDD" id="cd16727">
    <property type="entry name" value="RING-HC_MIB1_rpt3"/>
    <property type="match status" value="1"/>
</dbReference>
<dbReference type="InterPro" id="IPR002110">
    <property type="entry name" value="Ankyrin_rpt"/>
</dbReference>
<accession>A0A7G3AJ91</accession>
<dbReference type="FunFam" id="3.30.60.90:FF:000005">
    <property type="entry name" value="Putative E3 ubiquitin-protein ligase mib1"/>
    <property type="match status" value="1"/>
</dbReference>
<feature type="repeat" description="ANK" evidence="15">
    <location>
        <begin position="692"/>
        <end position="724"/>
    </location>
</feature>
<dbReference type="SUPFAM" id="SSF159034">
    <property type="entry name" value="Mib/herc2 domain-like"/>
    <property type="match status" value="2"/>
</dbReference>
<evidence type="ECO:0000256" key="15">
    <source>
        <dbReference type="PROSITE-ProRule" id="PRU00023"/>
    </source>
</evidence>
<dbReference type="SMART" id="SM00291">
    <property type="entry name" value="ZnF_ZZ"/>
    <property type="match status" value="1"/>
</dbReference>
<evidence type="ECO:0000256" key="1">
    <source>
        <dbReference type="ARBA" id="ARBA00000900"/>
    </source>
</evidence>
<dbReference type="PROSITE" id="PS51416">
    <property type="entry name" value="MIB_HERC2"/>
    <property type="match status" value="2"/>
</dbReference>
<dbReference type="PROSITE" id="PS50088">
    <property type="entry name" value="ANK_REPEAT"/>
    <property type="match status" value="6"/>
</dbReference>
<organism evidence="21">
    <name type="scientific">Lutzomyia longipalpis</name>
    <name type="common">Sand fly</name>
    <dbReference type="NCBI Taxonomy" id="7200"/>
    <lineage>
        <taxon>Eukaryota</taxon>
        <taxon>Metazoa</taxon>
        <taxon>Ecdysozoa</taxon>
        <taxon>Arthropoda</taxon>
        <taxon>Hexapoda</taxon>
        <taxon>Insecta</taxon>
        <taxon>Pterygota</taxon>
        <taxon>Neoptera</taxon>
        <taxon>Endopterygota</taxon>
        <taxon>Diptera</taxon>
        <taxon>Nematocera</taxon>
        <taxon>Psychodoidea</taxon>
        <taxon>Psychodidae</taxon>
        <taxon>Lutzomyia</taxon>
        <taxon>Lutzomyia</taxon>
    </lineage>
</organism>
<evidence type="ECO:0000256" key="10">
    <source>
        <dbReference type="ARBA" id="ARBA00022786"/>
    </source>
</evidence>
<dbReference type="GO" id="GO:0061630">
    <property type="term" value="F:ubiquitin protein ligase activity"/>
    <property type="evidence" value="ECO:0007669"/>
    <property type="project" value="UniProtKB-EC"/>
</dbReference>
<dbReference type="InterPro" id="IPR010606">
    <property type="entry name" value="Mib_Herc2"/>
</dbReference>
<dbReference type="Pfam" id="PF18346">
    <property type="entry name" value="SH3_15"/>
    <property type="match status" value="2"/>
</dbReference>
<keyword evidence="10" id="KW-0833">Ubl conjugation pathway</keyword>
<dbReference type="Pfam" id="PF06701">
    <property type="entry name" value="MIB_HERC2"/>
    <property type="match status" value="2"/>
</dbReference>
<dbReference type="Pfam" id="PF13920">
    <property type="entry name" value="zf-C3HC4_3"/>
    <property type="match status" value="3"/>
</dbReference>
<keyword evidence="5" id="KW-0963">Cytoplasm</keyword>
<dbReference type="InterPro" id="IPR000433">
    <property type="entry name" value="Znf_ZZ"/>
</dbReference>
<feature type="repeat" description="ANK" evidence="15">
    <location>
        <begin position="556"/>
        <end position="588"/>
    </location>
</feature>
<evidence type="ECO:0000256" key="11">
    <source>
        <dbReference type="ARBA" id="ARBA00022833"/>
    </source>
</evidence>
<feature type="domain" description="ZZ-type" evidence="19">
    <location>
        <begin position="98"/>
        <end position="150"/>
    </location>
</feature>
<evidence type="ECO:0000256" key="8">
    <source>
        <dbReference type="ARBA" id="ARBA00022737"/>
    </source>
</evidence>
<name>A0A7G3AJ91_LUTLO</name>
<evidence type="ECO:0000256" key="12">
    <source>
        <dbReference type="ARBA" id="ARBA00022976"/>
    </source>
</evidence>
<dbReference type="PANTHER" id="PTHR24202:SF53">
    <property type="entry name" value="E3 UBIQUITIN-PROTEIN LIGASE MIB1"/>
    <property type="match status" value="1"/>
</dbReference>
<dbReference type="InterPro" id="IPR001841">
    <property type="entry name" value="Znf_RING"/>
</dbReference>
<keyword evidence="12" id="KW-0914">Notch signaling pathway</keyword>
<dbReference type="InterPro" id="IPR042056">
    <property type="entry name" value="MIB1/2_ZZ"/>
</dbReference>
<feature type="compositionally biased region" description="Polar residues" evidence="17">
    <location>
        <begin position="823"/>
        <end position="834"/>
    </location>
</feature>
<evidence type="ECO:0000256" key="5">
    <source>
        <dbReference type="ARBA" id="ARBA00022490"/>
    </source>
</evidence>
<dbReference type="InterPro" id="IPR043145">
    <property type="entry name" value="Znf_ZZ_sf"/>
</dbReference>
<evidence type="ECO:0000256" key="9">
    <source>
        <dbReference type="ARBA" id="ARBA00022771"/>
    </source>
</evidence>
<feature type="domain" description="MIB/HERC2" evidence="20">
    <location>
        <begin position="161"/>
        <end position="239"/>
    </location>
</feature>
<dbReference type="EMBL" id="GITU01002670">
    <property type="protein sequence ID" value="MBC1171373.1"/>
    <property type="molecule type" value="Transcribed_RNA"/>
</dbReference>
<evidence type="ECO:0000256" key="4">
    <source>
        <dbReference type="ARBA" id="ARBA00012483"/>
    </source>
</evidence>
<dbReference type="AlphaFoldDB" id="A0A7G3AJ91"/>
<dbReference type="PROSITE" id="PS50297">
    <property type="entry name" value="ANK_REP_REGION"/>
    <property type="match status" value="6"/>
</dbReference>
<dbReference type="InterPro" id="IPR036770">
    <property type="entry name" value="Ankyrin_rpt-contain_sf"/>
</dbReference>
<dbReference type="GO" id="GO:0006897">
    <property type="term" value="P:endocytosis"/>
    <property type="evidence" value="ECO:0007669"/>
    <property type="project" value="TreeGrafter"/>
</dbReference>